<evidence type="ECO:0000313" key="3">
    <source>
        <dbReference type="Proteomes" id="UP001589788"/>
    </source>
</evidence>
<reference evidence="2 3" key="1">
    <citation type="submission" date="2024-09" db="EMBL/GenBank/DDBJ databases">
        <authorList>
            <person name="Sun Q."/>
            <person name="Mori K."/>
        </authorList>
    </citation>
    <scope>NUCLEOTIDE SEQUENCE [LARGE SCALE GENOMIC DNA]</scope>
    <source>
        <strain evidence="2 3">JCM 15389</strain>
    </source>
</reference>
<dbReference type="PANTHER" id="PTHR30487">
    <property type="entry name" value="TYPE 4 PREPILIN-LIKE PROTEINS LEADER PEPTIDE-PROCESSING ENZYME"/>
    <property type="match status" value="1"/>
</dbReference>
<feature type="non-terminal residue" evidence="2">
    <location>
        <position position="97"/>
    </location>
</feature>
<dbReference type="InterPro" id="IPR010627">
    <property type="entry name" value="Prepilin_pept_A24_N"/>
</dbReference>
<evidence type="ECO:0000259" key="1">
    <source>
        <dbReference type="Pfam" id="PF06750"/>
    </source>
</evidence>
<comment type="caution">
    <text evidence="2">The sequence shown here is derived from an EMBL/GenBank/DDBJ whole genome shotgun (WGS) entry which is preliminary data.</text>
</comment>
<protein>
    <submittedName>
        <fullName evidence="2">Prepilin peptidase</fullName>
    </submittedName>
</protein>
<dbReference type="InterPro" id="IPR050882">
    <property type="entry name" value="Prepilin_peptidase/N-MTase"/>
</dbReference>
<feature type="domain" description="Prepilin peptidase A24 N-terminal" evidence="1">
    <location>
        <begin position="12"/>
        <end position="91"/>
    </location>
</feature>
<dbReference type="Pfam" id="PF06750">
    <property type="entry name" value="A24_N_bact"/>
    <property type="match status" value="1"/>
</dbReference>
<dbReference type="Proteomes" id="UP001589788">
    <property type="component" value="Unassembled WGS sequence"/>
</dbReference>
<evidence type="ECO:0000313" key="2">
    <source>
        <dbReference type="EMBL" id="MFC0082169.1"/>
    </source>
</evidence>
<dbReference type="PANTHER" id="PTHR30487:SF0">
    <property type="entry name" value="PREPILIN LEADER PEPTIDASE_N-METHYLTRANSFERASE-RELATED"/>
    <property type="match status" value="1"/>
</dbReference>
<organism evidence="2 3">
    <name type="scientific">Aciditerrimonas ferrireducens</name>
    <dbReference type="NCBI Taxonomy" id="667306"/>
    <lineage>
        <taxon>Bacteria</taxon>
        <taxon>Bacillati</taxon>
        <taxon>Actinomycetota</taxon>
        <taxon>Acidimicrobiia</taxon>
        <taxon>Acidimicrobiales</taxon>
        <taxon>Acidimicrobiaceae</taxon>
        <taxon>Aciditerrimonas</taxon>
    </lineage>
</organism>
<proteinExistence type="predicted"/>
<dbReference type="EMBL" id="JBHLYQ010000076">
    <property type="protein sequence ID" value="MFC0082169.1"/>
    <property type="molecule type" value="Genomic_DNA"/>
</dbReference>
<keyword evidence="3" id="KW-1185">Reference proteome</keyword>
<gene>
    <name evidence="2" type="ORF">ACFFRE_08410</name>
</gene>
<dbReference type="RefSeq" id="WP_377789640.1">
    <property type="nucleotide sequence ID" value="NZ_JBHLYQ010000076.1"/>
</dbReference>
<accession>A0ABV6C794</accession>
<sequence>MKLALALLLAFVLGGSLGSFLELVAARRPAGRSVVHPGSHCPGCGRPLAWFENLPIVAWLALRGRCRTCGAPIPVSAFLAEIGGAALATLALGSAWG</sequence>
<name>A0ABV6C794_9ACTN</name>